<feature type="domain" description="AMP-binding enzyme C-terminal" evidence="2">
    <location>
        <begin position="464"/>
        <end position="551"/>
    </location>
</feature>
<accession>A0A9P6D5N1</accession>
<keyword evidence="3" id="KW-0436">Ligase</keyword>
<gene>
    <name evidence="3" type="ORF">BDN71DRAFT_1508445</name>
</gene>
<sequence length="572" mass="62083">MLFSASTALPDVIPDNQTIPQFLLDTQHRLCPRRKDYPCLIEESSGRSVTFTELRERTFALANGLHQRFSFGDNDIALICSPNHVDYPAAIWAIHRLGGIFTGASPNSTREELVNQLRKSEASLIFVHPASLDLALAAAKTIQFPDDRIITLDAPTPTGFVSLSDLTTEGSSGCSMPFAERILSKGEGKSKVAVLCFSSGTTGPPKAVSITHYALIANVIQMTVHNISGASASTGSGYNPGDISLMILPLNHVAGLICNLHFPLFSGVTLVVQKYSLLSMMESIVRYAVSHLLLVPPQVVALTKASDRDPAVRKYDLRSVRHVLCGAAPLSPEMSSLLLDLFPEAQVGQIYGLTETATTISMLPAREARGPLGSVGQLLPGVRAKVVKDDGSLAAAGEPGELYVSSPSLALGYHNDDSATRDVFINEWVKTGDQVLISPEGELYVLDRIKEMIKVKAFQVAPAELEGCLLEHPDVLDCAVVGTPDAYSGEVPFAYVVLTADARQRLKEDASEFGRKVRSSIMAHVAARKSRYKQIRYVEFLDAIPKTPSGKILRRKLRSRLHRSFLLPNAKL</sequence>
<dbReference type="PANTHER" id="PTHR24096">
    <property type="entry name" value="LONG-CHAIN-FATTY-ACID--COA LIGASE"/>
    <property type="match status" value="1"/>
</dbReference>
<dbReference type="Pfam" id="PF13193">
    <property type="entry name" value="AMP-binding_C"/>
    <property type="match status" value="1"/>
</dbReference>
<evidence type="ECO:0000259" key="1">
    <source>
        <dbReference type="Pfam" id="PF00501"/>
    </source>
</evidence>
<dbReference type="Gene3D" id="3.30.300.30">
    <property type="match status" value="1"/>
</dbReference>
<feature type="domain" description="AMP-dependent synthetase/ligase" evidence="1">
    <location>
        <begin position="32"/>
        <end position="414"/>
    </location>
</feature>
<protein>
    <submittedName>
        <fullName evidence="3">Amp dependent CoA ligase</fullName>
    </submittedName>
</protein>
<dbReference type="AlphaFoldDB" id="A0A9P6D5N1"/>
<dbReference type="OrthoDB" id="6509636at2759"/>
<evidence type="ECO:0000259" key="2">
    <source>
        <dbReference type="Pfam" id="PF13193"/>
    </source>
</evidence>
<dbReference type="InterPro" id="IPR000873">
    <property type="entry name" value="AMP-dep_synth/lig_dom"/>
</dbReference>
<reference evidence="3" key="1">
    <citation type="submission" date="2020-11" db="EMBL/GenBank/DDBJ databases">
        <authorList>
            <consortium name="DOE Joint Genome Institute"/>
            <person name="Ahrendt S."/>
            <person name="Riley R."/>
            <person name="Andreopoulos W."/>
            <person name="Labutti K."/>
            <person name="Pangilinan J."/>
            <person name="Ruiz-Duenas F.J."/>
            <person name="Barrasa J.M."/>
            <person name="Sanchez-Garcia M."/>
            <person name="Camarero S."/>
            <person name="Miyauchi S."/>
            <person name="Serrano A."/>
            <person name="Linde D."/>
            <person name="Babiker R."/>
            <person name="Drula E."/>
            <person name="Ayuso-Fernandez I."/>
            <person name="Pacheco R."/>
            <person name="Padilla G."/>
            <person name="Ferreira P."/>
            <person name="Barriuso J."/>
            <person name="Kellner H."/>
            <person name="Castanera R."/>
            <person name="Alfaro M."/>
            <person name="Ramirez L."/>
            <person name="Pisabarro A.G."/>
            <person name="Kuo A."/>
            <person name="Tritt A."/>
            <person name="Lipzen A."/>
            <person name="He G."/>
            <person name="Yan M."/>
            <person name="Ng V."/>
            <person name="Cullen D."/>
            <person name="Martin F."/>
            <person name="Rosso M.-N."/>
            <person name="Henrissat B."/>
            <person name="Hibbett D."/>
            <person name="Martinez A.T."/>
            <person name="Grigoriev I.V."/>
        </authorList>
    </citation>
    <scope>NUCLEOTIDE SEQUENCE</scope>
    <source>
        <strain evidence="3">ATCC 90797</strain>
    </source>
</reference>
<dbReference type="GO" id="GO:0016405">
    <property type="term" value="F:CoA-ligase activity"/>
    <property type="evidence" value="ECO:0007669"/>
    <property type="project" value="TreeGrafter"/>
</dbReference>
<dbReference type="Gene3D" id="3.40.50.12780">
    <property type="entry name" value="N-terminal domain of ligase-like"/>
    <property type="match status" value="1"/>
</dbReference>
<dbReference type="InterPro" id="IPR020845">
    <property type="entry name" value="AMP-binding_CS"/>
</dbReference>
<evidence type="ECO:0000313" key="4">
    <source>
        <dbReference type="Proteomes" id="UP000807025"/>
    </source>
</evidence>
<dbReference type="Pfam" id="PF00501">
    <property type="entry name" value="AMP-binding"/>
    <property type="match status" value="1"/>
</dbReference>
<comment type="caution">
    <text evidence="3">The sequence shown here is derived from an EMBL/GenBank/DDBJ whole genome shotgun (WGS) entry which is preliminary data.</text>
</comment>
<dbReference type="Proteomes" id="UP000807025">
    <property type="component" value="Unassembled WGS sequence"/>
</dbReference>
<dbReference type="EMBL" id="MU154583">
    <property type="protein sequence ID" value="KAF9493641.1"/>
    <property type="molecule type" value="Genomic_DNA"/>
</dbReference>
<keyword evidence="4" id="KW-1185">Reference proteome</keyword>
<dbReference type="InterPro" id="IPR045851">
    <property type="entry name" value="AMP-bd_C_sf"/>
</dbReference>
<name>A0A9P6D5N1_PLEER</name>
<organism evidence="3 4">
    <name type="scientific">Pleurotus eryngii</name>
    <name type="common">Boletus of the steppes</name>
    <dbReference type="NCBI Taxonomy" id="5323"/>
    <lineage>
        <taxon>Eukaryota</taxon>
        <taxon>Fungi</taxon>
        <taxon>Dikarya</taxon>
        <taxon>Basidiomycota</taxon>
        <taxon>Agaricomycotina</taxon>
        <taxon>Agaricomycetes</taxon>
        <taxon>Agaricomycetidae</taxon>
        <taxon>Agaricales</taxon>
        <taxon>Pleurotineae</taxon>
        <taxon>Pleurotaceae</taxon>
        <taxon>Pleurotus</taxon>
    </lineage>
</organism>
<dbReference type="InterPro" id="IPR025110">
    <property type="entry name" value="AMP-bd_C"/>
</dbReference>
<dbReference type="PANTHER" id="PTHR24096:SF422">
    <property type="entry name" value="BCDNA.GH02901"/>
    <property type="match status" value="1"/>
</dbReference>
<dbReference type="InterPro" id="IPR042099">
    <property type="entry name" value="ANL_N_sf"/>
</dbReference>
<evidence type="ECO:0000313" key="3">
    <source>
        <dbReference type="EMBL" id="KAF9493641.1"/>
    </source>
</evidence>
<dbReference type="SUPFAM" id="SSF56801">
    <property type="entry name" value="Acetyl-CoA synthetase-like"/>
    <property type="match status" value="1"/>
</dbReference>
<dbReference type="PROSITE" id="PS00455">
    <property type="entry name" value="AMP_BINDING"/>
    <property type="match status" value="1"/>
</dbReference>
<proteinExistence type="predicted"/>